<protein>
    <recommendedName>
        <fullName evidence="4">Tryptophan--tRNA ligase, cytoplasmic</fullName>
        <ecNumber evidence="3">6.1.1.2</ecNumber>
    </recommendedName>
    <alternativeName>
        <fullName evidence="11">Tryptophanyl-tRNA synthetase</fullName>
    </alternativeName>
</protein>
<dbReference type="FunFam" id="3.40.50.620:FF:000033">
    <property type="entry name" value="tryptophan--tRNA ligase, cytoplasmic"/>
    <property type="match status" value="1"/>
</dbReference>
<dbReference type="SUPFAM" id="SSF52374">
    <property type="entry name" value="Nucleotidylyl transferase"/>
    <property type="match status" value="1"/>
</dbReference>
<dbReference type="Gene3D" id="3.40.50.620">
    <property type="entry name" value="HUPs"/>
    <property type="match status" value="1"/>
</dbReference>
<accession>A0AAV2B0D5</accession>
<keyword evidence="5" id="KW-0963">Cytoplasm</keyword>
<evidence type="ECO:0000256" key="3">
    <source>
        <dbReference type="ARBA" id="ARBA00013161"/>
    </source>
</evidence>
<evidence type="ECO:0000256" key="11">
    <source>
        <dbReference type="ARBA" id="ARBA00030268"/>
    </source>
</evidence>
<dbReference type="FunFam" id="1.10.240.10:FF:000003">
    <property type="entry name" value="Tryptophan--tRNA ligase, cytoplasmic"/>
    <property type="match status" value="1"/>
</dbReference>
<evidence type="ECO:0000256" key="10">
    <source>
        <dbReference type="ARBA" id="ARBA00023146"/>
    </source>
</evidence>
<dbReference type="Pfam" id="PF00579">
    <property type="entry name" value="tRNA-synt_1b"/>
    <property type="match status" value="1"/>
</dbReference>
<dbReference type="Gene3D" id="1.10.240.10">
    <property type="entry name" value="Tyrosyl-Transfer RNA Synthetase"/>
    <property type="match status" value="1"/>
</dbReference>
<proteinExistence type="inferred from homology"/>
<dbReference type="PRINTS" id="PR01039">
    <property type="entry name" value="TRNASYNTHTRP"/>
</dbReference>
<evidence type="ECO:0000256" key="6">
    <source>
        <dbReference type="ARBA" id="ARBA00022598"/>
    </source>
</evidence>
<sequence>MFAAKIENNVDKCMDNGCKKDTENSESKDEDIVNPWNVVTSSQTGIDYDKLIDRFGSSKIDEKLLERFERVIQRPVHHLLRRGIFFSHRDMHEILKRHEEGKLFYLYTGRGPSSSSLHIGHLIPFMFAKWLQETFDVPLIIQLSDDEKFYWKDISDEEAIELAIENVKDIIALGFDVEKTFIFTNFLYEGFSPRFYQRIARIIKCITLNQEKGIFGFGGGDCIGKLVYPAIQVVPSFSSTFPFIFDGRKDVPCLIPCAIDQDPFFRMVRDVAPRLGFCKPTLLHSRFFPALQGSQTKMSASNPNSAIFLTDTADQIEKKIKNYAFSGGGATKAEHKEKGGNCEIDVSFQYLRFFLEDDEKLEQIRKDYTSGELLTGDLKEELIKILQNIVAGHQERRKEITDDLLHQFMTPRKLKFKSQNKSDVV</sequence>
<comment type="caution">
    <text evidence="13">The sequence shown here is derived from an EMBL/GenBank/DDBJ whole genome shotgun (WGS) entry which is preliminary data.</text>
</comment>
<keyword evidence="6 12" id="KW-0436">Ligase</keyword>
<dbReference type="Proteomes" id="UP001497382">
    <property type="component" value="Unassembled WGS sequence"/>
</dbReference>
<name>A0AAV2B0D5_9ARAC</name>
<evidence type="ECO:0000313" key="13">
    <source>
        <dbReference type="EMBL" id="CAL1289736.1"/>
    </source>
</evidence>
<evidence type="ECO:0000256" key="1">
    <source>
        <dbReference type="ARBA" id="ARBA00004496"/>
    </source>
</evidence>
<dbReference type="PANTHER" id="PTHR10055:SF1">
    <property type="entry name" value="TRYPTOPHAN--TRNA LIGASE, CYTOPLASMIC"/>
    <property type="match status" value="1"/>
</dbReference>
<dbReference type="AlphaFoldDB" id="A0AAV2B0D5"/>
<comment type="subcellular location">
    <subcellularLocation>
        <location evidence="1">Cytoplasm</location>
    </subcellularLocation>
</comment>
<evidence type="ECO:0000256" key="4">
    <source>
        <dbReference type="ARBA" id="ARBA00013782"/>
    </source>
</evidence>
<organism evidence="13 14">
    <name type="scientific">Larinioides sclopetarius</name>
    <dbReference type="NCBI Taxonomy" id="280406"/>
    <lineage>
        <taxon>Eukaryota</taxon>
        <taxon>Metazoa</taxon>
        <taxon>Ecdysozoa</taxon>
        <taxon>Arthropoda</taxon>
        <taxon>Chelicerata</taxon>
        <taxon>Arachnida</taxon>
        <taxon>Araneae</taxon>
        <taxon>Araneomorphae</taxon>
        <taxon>Entelegynae</taxon>
        <taxon>Araneoidea</taxon>
        <taxon>Araneidae</taxon>
        <taxon>Larinioides</taxon>
    </lineage>
</organism>
<dbReference type="InterPro" id="IPR002306">
    <property type="entry name" value="Trp-tRNA-ligase"/>
</dbReference>
<keyword evidence="9 12" id="KW-0648">Protein biosynthesis</keyword>
<keyword evidence="14" id="KW-1185">Reference proteome</keyword>
<dbReference type="InterPro" id="IPR014729">
    <property type="entry name" value="Rossmann-like_a/b/a_fold"/>
</dbReference>
<dbReference type="EC" id="6.1.1.2" evidence="3"/>
<dbReference type="GO" id="GO:0006436">
    <property type="term" value="P:tryptophanyl-tRNA aminoacylation"/>
    <property type="evidence" value="ECO:0007669"/>
    <property type="project" value="InterPro"/>
</dbReference>
<keyword evidence="7 12" id="KW-0547">Nucleotide-binding</keyword>
<evidence type="ECO:0000313" key="14">
    <source>
        <dbReference type="Proteomes" id="UP001497382"/>
    </source>
</evidence>
<evidence type="ECO:0000256" key="7">
    <source>
        <dbReference type="ARBA" id="ARBA00022741"/>
    </source>
</evidence>
<dbReference type="NCBIfam" id="TIGR00233">
    <property type="entry name" value="trpS"/>
    <property type="match status" value="1"/>
</dbReference>
<evidence type="ECO:0000256" key="5">
    <source>
        <dbReference type="ARBA" id="ARBA00022490"/>
    </source>
</evidence>
<reference evidence="13 14" key="1">
    <citation type="submission" date="2024-04" db="EMBL/GenBank/DDBJ databases">
        <authorList>
            <person name="Rising A."/>
            <person name="Reimegard J."/>
            <person name="Sonavane S."/>
            <person name="Akerstrom W."/>
            <person name="Nylinder S."/>
            <person name="Hedman E."/>
            <person name="Kallberg Y."/>
        </authorList>
    </citation>
    <scope>NUCLEOTIDE SEQUENCE [LARGE SCALE GENOMIC DNA]</scope>
</reference>
<evidence type="ECO:0000256" key="12">
    <source>
        <dbReference type="RuleBase" id="RU363036"/>
    </source>
</evidence>
<comment type="similarity">
    <text evidence="2 12">Belongs to the class-I aminoacyl-tRNA synthetase family.</text>
</comment>
<dbReference type="CDD" id="cd00806">
    <property type="entry name" value="TrpRS_core"/>
    <property type="match status" value="1"/>
</dbReference>
<keyword evidence="10 12" id="KW-0030">Aminoacyl-tRNA synthetase</keyword>
<evidence type="ECO:0000256" key="2">
    <source>
        <dbReference type="ARBA" id="ARBA00005594"/>
    </source>
</evidence>
<dbReference type="GO" id="GO:0004830">
    <property type="term" value="F:tryptophan-tRNA ligase activity"/>
    <property type="evidence" value="ECO:0007669"/>
    <property type="project" value="UniProtKB-EC"/>
</dbReference>
<dbReference type="GO" id="GO:0005524">
    <property type="term" value="F:ATP binding"/>
    <property type="evidence" value="ECO:0007669"/>
    <property type="project" value="UniProtKB-KW"/>
</dbReference>
<keyword evidence="8 12" id="KW-0067">ATP-binding</keyword>
<dbReference type="GO" id="GO:0005737">
    <property type="term" value="C:cytoplasm"/>
    <property type="evidence" value="ECO:0007669"/>
    <property type="project" value="UniProtKB-SubCell"/>
</dbReference>
<dbReference type="EMBL" id="CAXIEN010000254">
    <property type="protein sequence ID" value="CAL1289736.1"/>
    <property type="molecule type" value="Genomic_DNA"/>
</dbReference>
<evidence type="ECO:0000256" key="8">
    <source>
        <dbReference type="ARBA" id="ARBA00022840"/>
    </source>
</evidence>
<dbReference type="PANTHER" id="PTHR10055">
    <property type="entry name" value="TRYPTOPHANYL-TRNA SYNTHETASE"/>
    <property type="match status" value="1"/>
</dbReference>
<evidence type="ECO:0000256" key="9">
    <source>
        <dbReference type="ARBA" id="ARBA00022917"/>
    </source>
</evidence>
<dbReference type="InterPro" id="IPR002305">
    <property type="entry name" value="aa-tRNA-synth_Ic"/>
</dbReference>
<gene>
    <name evidence="13" type="ORF">LARSCL_LOCUS16114</name>
</gene>